<dbReference type="KEGG" id="orb:IPMB12_03880"/>
<evidence type="ECO:0008006" key="4">
    <source>
        <dbReference type="Google" id="ProtNLM"/>
    </source>
</evidence>
<name>A0A6G9I9K1_9GAMM</name>
<dbReference type="Proteomes" id="UP000501168">
    <property type="component" value="Chromosome"/>
</dbReference>
<keyword evidence="1" id="KW-0812">Transmembrane</keyword>
<keyword evidence="1" id="KW-0472">Membrane</keyword>
<feature type="transmembrane region" description="Helical" evidence="1">
    <location>
        <begin position="7"/>
        <end position="29"/>
    </location>
</feature>
<evidence type="ECO:0000313" key="2">
    <source>
        <dbReference type="EMBL" id="QIQ20896.1"/>
    </source>
</evidence>
<accession>A0A6G9I9K1</accession>
<dbReference type="RefSeq" id="WP_166915136.1">
    <property type="nucleotide sequence ID" value="NZ_CP050253.1"/>
</dbReference>
<dbReference type="EMBL" id="CP050253">
    <property type="protein sequence ID" value="QIQ20896.1"/>
    <property type="molecule type" value="Genomic_DNA"/>
</dbReference>
<sequence length="156" mass="17806">MNKKLGWFAIGCMVAGLLMLIGAVIAFLSGEAFNSVMLLAVIGAMFFLIGFVPAVSKYRANKKRDELLRSGRAVEAKIENVNMNMMYSSSGRNPYIITCRWSDALNPDEVYQFRSENIWYDPKSMLTKDTMTVYLDQKNPKRYYMDIRFLPETVNG</sequence>
<dbReference type="InParanoid" id="A0A6G9I9K1"/>
<reference evidence="2 3" key="1">
    <citation type="submission" date="2020-03" db="EMBL/GenBank/DDBJ databases">
        <title>Complete genome sequence of Orbus sp. IPMB12 (BCRC 80908).</title>
        <authorList>
            <person name="Lo W.-S."/>
            <person name="Chang T.-H."/>
            <person name="Kuo C.-H."/>
        </authorList>
    </citation>
    <scope>NUCLEOTIDE SEQUENCE [LARGE SCALE GENOMIC DNA]</scope>
    <source>
        <strain evidence="2 3">IPMB12</strain>
    </source>
</reference>
<proteinExistence type="predicted"/>
<evidence type="ECO:0000256" key="1">
    <source>
        <dbReference type="SAM" id="Phobius"/>
    </source>
</evidence>
<keyword evidence="1" id="KW-1133">Transmembrane helix</keyword>
<organism evidence="2 3">
    <name type="scientific">Zophobihabitans entericus</name>
    <dbReference type="NCBI Taxonomy" id="1635327"/>
    <lineage>
        <taxon>Bacteria</taxon>
        <taxon>Pseudomonadati</taxon>
        <taxon>Pseudomonadota</taxon>
        <taxon>Gammaproteobacteria</taxon>
        <taxon>Orbales</taxon>
        <taxon>Orbaceae</taxon>
        <taxon>Zophobihabitans</taxon>
    </lineage>
</organism>
<feature type="transmembrane region" description="Helical" evidence="1">
    <location>
        <begin position="35"/>
        <end position="55"/>
    </location>
</feature>
<evidence type="ECO:0000313" key="3">
    <source>
        <dbReference type="Proteomes" id="UP000501168"/>
    </source>
</evidence>
<keyword evidence="3" id="KW-1185">Reference proteome</keyword>
<protein>
    <recommendedName>
        <fullName evidence="4">DUF3592 domain-containing protein</fullName>
    </recommendedName>
</protein>
<gene>
    <name evidence="2" type="ORF">IPMB12_03880</name>
</gene>
<dbReference type="AlphaFoldDB" id="A0A6G9I9K1"/>